<name>A0A9X4SBX6_9BURK</name>
<evidence type="ECO:0000256" key="1">
    <source>
        <dbReference type="SAM" id="Phobius"/>
    </source>
</evidence>
<dbReference type="EMBL" id="AOGK01000009">
    <property type="protein sequence ID" value="MDG5975993.1"/>
    <property type="molecule type" value="Genomic_DNA"/>
</dbReference>
<dbReference type="Pfam" id="PF04304">
    <property type="entry name" value="DUF454"/>
    <property type="match status" value="1"/>
</dbReference>
<dbReference type="GO" id="GO:0005886">
    <property type="term" value="C:plasma membrane"/>
    <property type="evidence" value="ECO:0007669"/>
    <property type="project" value="TreeGrafter"/>
</dbReference>
<proteinExistence type="predicted"/>
<keyword evidence="3" id="KW-1185">Reference proteome</keyword>
<dbReference type="AlphaFoldDB" id="A0A9X4SBX6"/>
<feature type="transmembrane region" description="Helical" evidence="1">
    <location>
        <begin position="20"/>
        <end position="41"/>
    </location>
</feature>
<comment type="caution">
    <text evidence="2">The sequence shown here is derived from an EMBL/GenBank/DDBJ whole genome shotgun (WGS) entry which is preliminary data.</text>
</comment>
<evidence type="ECO:0000313" key="2">
    <source>
        <dbReference type="EMBL" id="MDG5975993.1"/>
    </source>
</evidence>
<feature type="transmembrane region" description="Helical" evidence="1">
    <location>
        <begin position="88"/>
        <end position="106"/>
    </location>
</feature>
<evidence type="ECO:0000313" key="3">
    <source>
        <dbReference type="Proteomes" id="UP001152876"/>
    </source>
</evidence>
<organism evidence="2 3">
    <name type="scientific">Hydrogenophaga taeniospiralis CCUG 15921</name>
    <dbReference type="NCBI Taxonomy" id="1281780"/>
    <lineage>
        <taxon>Bacteria</taxon>
        <taxon>Pseudomonadati</taxon>
        <taxon>Pseudomonadota</taxon>
        <taxon>Betaproteobacteria</taxon>
        <taxon>Burkholderiales</taxon>
        <taxon>Comamonadaceae</taxon>
        <taxon>Hydrogenophaga</taxon>
    </lineage>
</organism>
<keyword evidence="1" id="KW-1133">Transmembrane helix</keyword>
<protein>
    <recommendedName>
        <fullName evidence="4">DUF454 domain-containing protein</fullName>
    </recommendedName>
</protein>
<dbReference type="RefSeq" id="WP_068175255.1">
    <property type="nucleotide sequence ID" value="NZ_AOGK01000009.1"/>
</dbReference>
<dbReference type="PANTHER" id="PTHR35813">
    <property type="entry name" value="INNER MEMBRANE PROTEIN YBAN"/>
    <property type="match status" value="1"/>
</dbReference>
<gene>
    <name evidence="2" type="ORF">H010_12054</name>
</gene>
<accession>A0A9X4SBX6</accession>
<dbReference type="OrthoDB" id="9816293at2"/>
<dbReference type="PANTHER" id="PTHR35813:SF1">
    <property type="entry name" value="INNER MEMBRANE PROTEIN YBAN"/>
    <property type="match status" value="1"/>
</dbReference>
<dbReference type="InterPro" id="IPR007401">
    <property type="entry name" value="DUF454"/>
</dbReference>
<reference evidence="2" key="1">
    <citation type="submission" date="2013-01" db="EMBL/GenBank/DDBJ databases">
        <title>Genome draft of Hydrogenophaga taeniospiralis 2K1.</title>
        <authorList>
            <person name="Gomila M."/>
            <person name="Lalucat J."/>
        </authorList>
    </citation>
    <scope>NUCLEOTIDE SEQUENCE</scope>
    <source>
        <strain evidence="2">CCUG 15921</strain>
    </source>
</reference>
<sequence length="149" mass="16427">MNAAPDTPPPTPHASRTVRWLLWLAGSVSLALGLIGVLLPGLPTTPFVLLAAACYAKASPRLHRWLLNHRWMGPMLRDWERDRSLTRRSKTVALVSMVVMVSVSVWSFRGRLALQLVLLATAAVGAWVVLRIPTRRPRAMAPSVGQPPR</sequence>
<keyword evidence="1" id="KW-0472">Membrane</keyword>
<evidence type="ECO:0008006" key="4">
    <source>
        <dbReference type="Google" id="ProtNLM"/>
    </source>
</evidence>
<keyword evidence="1" id="KW-0812">Transmembrane</keyword>
<dbReference type="Proteomes" id="UP001152876">
    <property type="component" value="Unassembled WGS sequence"/>
</dbReference>
<feature type="transmembrane region" description="Helical" evidence="1">
    <location>
        <begin position="112"/>
        <end position="130"/>
    </location>
</feature>